<dbReference type="STRING" id="521045.Kole_1165"/>
<dbReference type="Gene3D" id="3.40.50.300">
    <property type="entry name" value="P-loop containing nucleotide triphosphate hydrolases"/>
    <property type="match status" value="2"/>
</dbReference>
<dbReference type="KEGG" id="kol:Kole_1165"/>
<dbReference type="PROSITE" id="PS00211">
    <property type="entry name" value="ABC_TRANSPORTER_1"/>
    <property type="match status" value="2"/>
</dbReference>
<dbReference type="InterPro" id="IPR032781">
    <property type="entry name" value="ABC_tran_Xtn"/>
</dbReference>
<dbReference type="CDD" id="cd03221">
    <property type="entry name" value="ABCF_EF-3"/>
    <property type="match status" value="2"/>
</dbReference>
<dbReference type="InterPro" id="IPR003593">
    <property type="entry name" value="AAA+_ATPase"/>
</dbReference>
<dbReference type="InterPro" id="IPR027417">
    <property type="entry name" value="P-loop_NTPase"/>
</dbReference>
<feature type="coiled-coil region" evidence="3">
    <location>
        <begin position="522"/>
        <end position="604"/>
    </location>
</feature>
<evidence type="ECO:0000256" key="2">
    <source>
        <dbReference type="ARBA" id="ARBA00022840"/>
    </source>
</evidence>
<dbReference type="Pfam" id="PF12848">
    <property type="entry name" value="ABC_tran_Xtn"/>
    <property type="match status" value="1"/>
</dbReference>
<dbReference type="PROSITE" id="PS50893">
    <property type="entry name" value="ABC_TRANSPORTER_2"/>
    <property type="match status" value="2"/>
</dbReference>
<feature type="domain" description="ABC transporter" evidence="4">
    <location>
        <begin position="3"/>
        <end position="224"/>
    </location>
</feature>
<dbReference type="Proteomes" id="UP000002382">
    <property type="component" value="Chromosome"/>
</dbReference>
<dbReference type="GO" id="GO:0005524">
    <property type="term" value="F:ATP binding"/>
    <property type="evidence" value="ECO:0007669"/>
    <property type="project" value="UniProtKB-KW"/>
</dbReference>
<reference evidence="5 6" key="1">
    <citation type="submission" date="2009-06" db="EMBL/GenBank/DDBJ databases">
        <title>Complete sequence of Thermotogales bacterium TBF 19.5.1.</title>
        <authorList>
            <consortium name="US DOE Joint Genome Institute"/>
            <person name="Lucas S."/>
            <person name="Copeland A."/>
            <person name="Lapidus A."/>
            <person name="Glavina del Rio T."/>
            <person name="Tice H."/>
            <person name="Bruce D."/>
            <person name="Goodwin L."/>
            <person name="Pitluck S."/>
            <person name="Chertkov O."/>
            <person name="Brettin T."/>
            <person name="Detter J.C."/>
            <person name="Han C."/>
            <person name="Schmutz J."/>
            <person name="Larimer F."/>
            <person name="Land M."/>
            <person name="Hauser L."/>
            <person name="Kyrpides N."/>
            <person name="Ovchinnikova G."/>
            <person name="Noll K."/>
        </authorList>
    </citation>
    <scope>NUCLEOTIDE SEQUENCE [LARGE SCALE GENOMIC DNA]</scope>
    <source>
        <strain evidence="6">ATCC BAA-1733 / DSM 21960 / TBF 19.5.1</strain>
    </source>
</reference>
<dbReference type="SMART" id="SM00382">
    <property type="entry name" value="AAA"/>
    <property type="match status" value="2"/>
</dbReference>
<evidence type="ECO:0000313" key="6">
    <source>
        <dbReference type="Proteomes" id="UP000002382"/>
    </source>
</evidence>
<evidence type="ECO:0000259" key="4">
    <source>
        <dbReference type="PROSITE" id="PS50893"/>
    </source>
</evidence>
<keyword evidence="2" id="KW-0067">ATP-binding</keyword>
<dbReference type="OrthoDB" id="9801441at2"/>
<feature type="domain" description="ABC transporter" evidence="4">
    <location>
        <begin position="298"/>
        <end position="511"/>
    </location>
</feature>
<dbReference type="eggNOG" id="COG0488">
    <property type="taxonomic scope" value="Bacteria"/>
</dbReference>
<reference evidence="5 6" key="2">
    <citation type="journal article" date="2011" name="J. Bacteriol.">
        <title>Genome Sequence of Kosmotoga olearia Strain TBF 19.5.1, a Thermophilic Bacterium with a Wide Growth Temperature Range, Isolated from the Troll B Oil Platform in the North Sea.</title>
        <authorList>
            <person name="Swithers K.S."/>
            <person name="Dipippo J.L."/>
            <person name="Bruce D.C."/>
            <person name="Detter C."/>
            <person name="Tapia R."/>
            <person name="Han S."/>
            <person name="Goodwin L.A."/>
            <person name="Han J."/>
            <person name="Woyke T."/>
            <person name="Pitluck S."/>
            <person name="Pennacchio L."/>
            <person name="Nolan M."/>
            <person name="Mikhailova N."/>
            <person name="Land M.L."/>
            <person name="Nesbo C.L."/>
            <person name="Gogarten J.P."/>
            <person name="Noll K.M."/>
        </authorList>
    </citation>
    <scope>NUCLEOTIDE SEQUENCE [LARGE SCALE GENOMIC DNA]</scope>
    <source>
        <strain evidence="6">ATCC BAA-1733 / DSM 21960 / TBF 19.5.1</strain>
    </source>
</reference>
<keyword evidence="1" id="KW-0547">Nucleotide-binding</keyword>
<dbReference type="HOGENOM" id="CLU_000604_36_0_0"/>
<dbReference type="PANTHER" id="PTHR42855:SF2">
    <property type="entry name" value="DRUG RESISTANCE ABC TRANSPORTER,ATP-BINDING PROTEIN"/>
    <property type="match status" value="1"/>
</dbReference>
<keyword evidence="3" id="KW-0175">Coiled coil</keyword>
<evidence type="ECO:0000256" key="3">
    <source>
        <dbReference type="SAM" id="Coils"/>
    </source>
</evidence>
<dbReference type="InterPro" id="IPR003439">
    <property type="entry name" value="ABC_transporter-like_ATP-bd"/>
</dbReference>
<dbReference type="PANTHER" id="PTHR42855">
    <property type="entry name" value="ABC TRANSPORTER ATP-BINDING SUBUNIT"/>
    <property type="match status" value="1"/>
</dbReference>
<dbReference type="InterPro" id="IPR051309">
    <property type="entry name" value="ABCF_ATPase"/>
</dbReference>
<sequence>MILSLSKVGHDYGEGFLFQNFSASVAKRDKIVLIGPNGSGKSTLLKIIKGQLQPTEGEVFLASGTRIGFQKQQRIEHPDMALFDYYMLEKENLDEETEEYYSYERRVRSILSGLGFKEDAWNRNLGSFSGGELTRIALGKLFLVDYDLLLLDEPTNHLDLDSVEWLLSFLKSYRGAIILVSHDRYLIRNVGNRFWEINGGKVWDFSGNFDKYIVERERILKTGIRRRENLEREIKRLEAVAKRYRSWGKEKLIKQAISKEKQAERLRQELEEIQLPEETVREPEIRIPEPSRTGLVVLEVKDLSFSYDEKKIFDKASLTVNRGNKIALLGPNGSGKSTFLKIITKRIRNFSGTVSWGYNVKWGYLSQMTEDLDPEKEVIEECWQLVSDWPDYQIRRYLGRFNFVGEDVFKKVGQLSGGERTKLALAKLILERPNVLIMDEPTNNLDIWSIQSLEKVLKEYKGALLLVSHDREFTNNVCQSFYSIKNFKIRPVSSIEEYLSWGKISLPENNKVQRSNMDYTEKKRIKNKLKSLLRDIEDLNSKEEELEKQIDELNDEIKIYSTDFNKLQQLHEELSKKEEDLLELLQKREDLEEKIRELKELVES</sequence>
<feature type="coiled-coil region" evidence="3">
    <location>
        <begin position="220"/>
        <end position="273"/>
    </location>
</feature>
<name>C5CIK2_KOSOT</name>
<accession>C5CIK2</accession>
<dbReference type="NCBIfam" id="NF000355">
    <property type="entry name" value="ribo_prot_ABC_F"/>
    <property type="match status" value="1"/>
</dbReference>
<dbReference type="GO" id="GO:0016887">
    <property type="term" value="F:ATP hydrolysis activity"/>
    <property type="evidence" value="ECO:0007669"/>
    <property type="project" value="InterPro"/>
</dbReference>
<proteinExistence type="predicted"/>
<protein>
    <submittedName>
        <fullName evidence="5">ABC transporter related</fullName>
    </submittedName>
</protein>
<dbReference type="EMBL" id="CP001634">
    <property type="protein sequence ID" value="ACR79865.1"/>
    <property type="molecule type" value="Genomic_DNA"/>
</dbReference>
<dbReference type="Pfam" id="PF00005">
    <property type="entry name" value="ABC_tran"/>
    <property type="match status" value="2"/>
</dbReference>
<dbReference type="SUPFAM" id="SSF52540">
    <property type="entry name" value="P-loop containing nucleoside triphosphate hydrolases"/>
    <property type="match status" value="2"/>
</dbReference>
<evidence type="ECO:0000313" key="5">
    <source>
        <dbReference type="EMBL" id="ACR79865.1"/>
    </source>
</evidence>
<dbReference type="InterPro" id="IPR017871">
    <property type="entry name" value="ABC_transporter-like_CS"/>
</dbReference>
<organism evidence="5 6">
    <name type="scientific">Kosmotoga olearia (strain ATCC BAA-1733 / DSM 21960 / TBF 19.5.1)</name>
    <dbReference type="NCBI Taxonomy" id="521045"/>
    <lineage>
        <taxon>Bacteria</taxon>
        <taxon>Thermotogati</taxon>
        <taxon>Thermotogota</taxon>
        <taxon>Thermotogae</taxon>
        <taxon>Kosmotogales</taxon>
        <taxon>Kosmotogaceae</taxon>
        <taxon>Kosmotoga</taxon>
    </lineage>
</organism>
<dbReference type="RefSeq" id="WP_015868522.1">
    <property type="nucleotide sequence ID" value="NC_012785.1"/>
</dbReference>
<keyword evidence="6" id="KW-1185">Reference proteome</keyword>
<dbReference type="AlphaFoldDB" id="C5CIK2"/>
<evidence type="ECO:0000256" key="1">
    <source>
        <dbReference type="ARBA" id="ARBA00022741"/>
    </source>
</evidence>
<gene>
    <name evidence="5" type="ordered locus">Kole_1165</name>
</gene>